<feature type="region of interest" description="Disordered" evidence="1">
    <location>
        <begin position="349"/>
        <end position="481"/>
    </location>
</feature>
<feature type="region of interest" description="Disordered" evidence="1">
    <location>
        <begin position="153"/>
        <end position="178"/>
    </location>
</feature>
<evidence type="ECO:0000313" key="2">
    <source>
        <dbReference type="EMBL" id="KAL2864559.1"/>
    </source>
</evidence>
<comment type="caution">
    <text evidence="2">The sequence shown here is derived from an EMBL/GenBank/DDBJ whole genome shotgun (WGS) entry which is preliminary data.</text>
</comment>
<feature type="region of interest" description="Disordered" evidence="1">
    <location>
        <begin position="1"/>
        <end position="124"/>
    </location>
</feature>
<feature type="compositionally biased region" description="Polar residues" evidence="1">
    <location>
        <begin position="91"/>
        <end position="105"/>
    </location>
</feature>
<feature type="compositionally biased region" description="Polar residues" evidence="1">
    <location>
        <begin position="69"/>
        <end position="84"/>
    </location>
</feature>
<evidence type="ECO:0000256" key="1">
    <source>
        <dbReference type="SAM" id="MobiDB-lite"/>
    </source>
</evidence>
<feature type="compositionally biased region" description="Pro residues" evidence="1">
    <location>
        <begin position="431"/>
        <end position="443"/>
    </location>
</feature>
<dbReference type="Proteomes" id="UP001610432">
    <property type="component" value="Unassembled WGS sequence"/>
</dbReference>
<feature type="compositionally biased region" description="Polar residues" evidence="1">
    <location>
        <begin position="41"/>
        <end position="59"/>
    </location>
</feature>
<protein>
    <submittedName>
        <fullName evidence="2">Uncharacterized protein</fullName>
    </submittedName>
</protein>
<dbReference type="RefSeq" id="XP_070883538.1">
    <property type="nucleotide sequence ID" value="XM_071025504.1"/>
</dbReference>
<name>A0ABR4LJ43_9EURO</name>
<feature type="compositionally biased region" description="Polar residues" evidence="1">
    <location>
        <begin position="19"/>
        <end position="33"/>
    </location>
</feature>
<feature type="compositionally biased region" description="Low complexity" evidence="1">
    <location>
        <begin position="112"/>
        <end position="122"/>
    </location>
</feature>
<dbReference type="GeneID" id="98140576"/>
<organism evidence="2 3">
    <name type="scientific">Aspergillus lucknowensis</name>
    <dbReference type="NCBI Taxonomy" id="176173"/>
    <lineage>
        <taxon>Eukaryota</taxon>
        <taxon>Fungi</taxon>
        <taxon>Dikarya</taxon>
        <taxon>Ascomycota</taxon>
        <taxon>Pezizomycotina</taxon>
        <taxon>Eurotiomycetes</taxon>
        <taxon>Eurotiomycetidae</taxon>
        <taxon>Eurotiales</taxon>
        <taxon>Aspergillaceae</taxon>
        <taxon>Aspergillus</taxon>
        <taxon>Aspergillus subgen. Nidulantes</taxon>
    </lineage>
</organism>
<feature type="compositionally biased region" description="Polar residues" evidence="1">
    <location>
        <begin position="403"/>
        <end position="417"/>
    </location>
</feature>
<sequence length="760" mass="83473">MGSSFSTQSKQKRQRSNRLSKPPQNQATSNYLNSCLPIQPVEQSLSLPSTPTPRQNPWTGISVPVSPIDTVSPNVRSQSLSSGTLRRETTRNLNAPPISQRTVQSGIDPCLSSSPSPAPTSSRGGFLYRRASFHPSRPVTFQPTTLQSNLESPLIGQHKRSYSVHSPAQRPRSRAPRRTLDRFASLNYSRRVSTQDSLPIRRRSLLIRPGVATREAKKDEAHSFVSGHRRKDTISANRHAGPQLLAREDIALNEFVSHPELRPQTPSSNGYTHLGTLKLGSLRVVNGSASPCPSDRTRIGQARSPTPEDISDSLNSADVLPPETDLLRAISPESAEMFTNYYRNMDSAQGFDHPTTRLPGETRLPTRDTLQGPAITTGNDIPTPMLNSPWTLSVRDDDGFPTSPFSFEKSPTYTTTRGIDPRDREDEGIPSPDPGCAFPPLPAKAPERNLSYSSHSSSHGKADSGYGSATSHRTSIDSHASLRRSTGFRRFTLGASPRDFEIRDTNMYSKRNNQLQISRHFGLQPQETSSPPNLRARPTSISTRHDERPLIRSKGLSKSASLTVSRTTGRALSPPLYCPQLRNLESAAPELPFPDPAQLTAVERRRAVGDSHSRHAFDPATPYSGYNSAHITPMITSSEWKGHLGAAFIEHTAALPSDSPALPIRRHTSSTACRAELGDSCPQKPPVCVTGRHNTQHSHGAKSEFPLLMSGNDFIPPLVEQQDGLTTSEPPRGRACHRNIEHQCRKPPRDVALTFTETYA</sequence>
<evidence type="ECO:0000313" key="3">
    <source>
        <dbReference type="Proteomes" id="UP001610432"/>
    </source>
</evidence>
<gene>
    <name evidence="2" type="ORF">BJX67DRAFT_204589</name>
</gene>
<accession>A0ABR4LJ43</accession>
<proteinExistence type="predicted"/>
<reference evidence="2 3" key="1">
    <citation type="submission" date="2024-07" db="EMBL/GenBank/DDBJ databases">
        <title>Section-level genome sequencing and comparative genomics of Aspergillus sections Usti and Cavernicolus.</title>
        <authorList>
            <consortium name="Lawrence Berkeley National Laboratory"/>
            <person name="Nybo J.L."/>
            <person name="Vesth T.C."/>
            <person name="Theobald S."/>
            <person name="Frisvad J.C."/>
            <person name="Larsen T.O."/>
            <person name="Kjaerboelling I."/>
            <person name="Rothschild-Mancinelli K."/>
            <person name="Lyhne E.K."/>
            <person name="Kogle M.E."/>
            <person name="Barry K."/>
            <person name="Clum A."/>
            <person name="Na H."/>
            <person name="Ledsgaard L."/>
            <person name="Lin J."/>
            <person name="Lipzen A."/>
            <person name="Kuo A."/>
            <person name="Riley R."/>
            <person name="Mondo S."/>
            <person name="Labutti K."/>
            <person name="Haridas S."/>
            <person name="Pangalinan J."/>
            <person name="Salamov A.A."/>
            <person name="Simmons B.A."/>
            <person name="Magnuson J.K."/>
            <person name="Chen J."/>
            <person name="Drula E."/>
            <person name="Henrissat B."/>
            <person name="Wiebenga A."/>
            <person name="Lubbers R.J."/>
            <person name="Gomes A.C."/>
            <person name="Macurrencykelacurrency M.R."/>
            <person name="Stajich J."/>
            <person name="Grigoriev I.V."/>
            <person name="Mortensen U.H."/>
            <person name="De Vries R.P."/>
            <person name="Baker S.E."/>
            <person name="Andersen M.R."/>
        </authorList>
    </citation>
    <scope>NUCLEOTIDE SEQUENCE [LARGE SCALE GENOMIC DNA]</scope>
    <source>
        <strain evidence="2 3">CBS 449.75</strain>
    </source>
</reference>
<feature type="region of interest" description="Disordered" evidence="1">
    <location>
        <begin position="522"/>
        <end position="547"/>
    </location>
</feature>
<feature type="region of interest" description="Disordered" evidence="1">
    <location>
        <begin position="288"/>
        <end position="319"/>
    </location>
</feature>
<feature type="compositionally biased region" description="Polar residues" evidence="1">
    <location>
        <begin position="374"/>
        <end position="391"/>
    </location>
</feature>
<keyword evidence="3" id="KW-1185">Reference proteome</keyword>
<dbReference type="EMBL" id="JBFXLQ010000039">
    <property type="protein sequence ID" value="KAL2864559.1"/>
    <property type="molecule type" value="Genomic_DNA"/>
</dbReference>